<evidence type="ECO:0000313" key="2">
    <source>
        <dbReference type="EMBL" id="MBB5291351.1"/>
    </source>
</evidence>
<feature type="chain" id="PRO_5031344748" description="YARHG domain-containing protein" evidence="1">
    <location>
        <begin position="22"/>
        <end position="128"/>
    </location>
</feature>
<evidence type="ECO:0000313" key="3">
    <source>
        <dbReference type="Proteomes" id="UP000566663"/>
    </source>
</evidence>
<dbReference type="RefSeq" id="WP_183252600.1">
    <property type="nucleotide sequence ID" value="NZ_BAAAFF010000004.1"/>
</dbReference>
<proteinExistence type="predicted"/>
<name>A0A7W8HWT5_9CAUL</name>
<dbReference type="Proteomes" id="UP000566663">
    <property type="component" value="Unassembled WGS sequence"/>
</dbReference>
<protein>
    <recommendedName>
        <fullName evidence="4">YARHG domain-containing protein</fullName>
    </recommendedName>
</protein>
<feature type="signal peptide" evidence="1">
    <location>
        <begin position="1"/>
        <end position="21"/>
    </location>
</feature>
<comment type="caution">
    <text evidence="2">The sequence shown here is derived from an EMBL/GenBank/DDBJ whole genome shotgun (WGS) entry which is preliminary data.</text>
</comment>
<organism evidence="2 3">
    <name type="scientific">Brevundimonas basaltis</name>
    <dbReference type="NCBI Taxonomy" id="472166"/>
    <lineage>
        <taxon>Bacteria</taxon>
        <taxon>Pseudomonadati</taxon>
        <taxon>Pseudomonadota</taxon>
        <taxon>Alphaproteobacteria</taxon>
        <taxon>Caulobacterales</taxon>
        <taxon>Caulobacteraceae</taxon>
        <taxon>Brevundimonas</taxon>
    </lineage>
</organism>
<keyword evidence="3" id="KW-1185">Reference proteome</keyword>
<dbReference type="AlphaFoldDB" id="A0A7W8HWT5"/>
<keyword evidence="1" id="KW-0732">Signal</keyword>
<reference evidence="2 3" key="1">
    <citation type="submission" date="2020-08" db="EMBL/GenBank/DDBJ databases">
        <title>Genomic Encyclopedia of Type Strains, Phase IV (KMG-IV): sequencing the most valuable type-strain genomes for metagenomic binning, comparative biology and taxonomic classification.</title>
        <authorList>
            <person name="Goeker M."/>
        </authorList>
    </citation>
    <scope>NUCLEOTIDE SEQUENCE [LARGE SCALE GENOMIC DNA]</scope>
    <source>
        <strain evidence="2 3">DSM 25335</strain>
    </source>
</reference>
<gene>
    <name evidence="2" type="ORF">HNQ67_000847</name>
</gene>
<evidence type="ECO:0008006" key="4">
    <source>
        <dbReference type="Google" id="ProtNLM"/>
    </source>
</evidence>
<evidence type="ECO:0000256" key="1">
    <source>
        <dbReference type="SAM" id="SignalP"/>
    </source>
</evidence>
<accession>A0A7W8HWT5</accession>
<dbReference type="EMBL" id="JACHFZ010000001">
    <property type="protein sequence ID" value="MBB5291351.1"/>
    <property type="molecule type" value="Genomic_DNA"/>
</dbReference>
<sequence>MTGRRLCGTLLAALTLSAAGAAPAAAQNLTRGDYEQCSIYRDGEFIGHDSVCLQRKYAGIRWLERGYDERRGRDRRRQPSVYHCPYAANAGHGYNATWYSDGRPASLMGAYTYDAVMDGRPCIPRPPR</sequence>